<feature type="domain" description="Mce/MlaD" evidence="2">
    <location>
        <begin position="47"/>
        <end position="121"/>
    </location>
</feature>
<dbReference type="EMBL" id="PJMW01000002">
    <property type="protein sequence ID" value="PKV78700.1"/>
    <property type="molecule type" value="Genomic_DNA"/>
</dbReference>
<reference evidence="4 5" key="1">
    <citation type="submission" date="2017-12" db="EMBL/GenBank/DDBJ databases">
        <title>Sequencing the genomes of 1000 Actinobacteria strains.</title>
        <authorList>
            <person name="Klenk H.-P."/>
        </authorList>
    </citation>
    <scope>NUCLEOTIDE SEQUENCE [LARGE SCALE GENOMIC DNA]</scope>
    <source>
        <strain evidence="4 5">DSM 44489</strain>
    </source>
</reference>
<dbReference type="GO" id="GO:0051701">
    <property type="term" value="P:biological process involved in interaction with host"/>
    <property type="evidence" value="ECO:0007669"/>
    <property type="project" value="TreeGrafter"/>
</dbReference>
<evidence type="ECO:0000259" key="3">
    <source>
        <dbReference type="Pfam" id="PF11887"/>
    </source>
</evidence>
<proteinExistence type="predicted"/>
<dbReference type="PANTHER" id="PTHR33371">
    <property type="entry name" value="INTERMEMBRANE PHOSPHOLIPID TRANSPORT SYSTEM BINDING PROTEIN MLAD-RELATED"/>
    <property type="match status" value="1"/>
</dbReference>
<dbReference type="InterPro" id="IPR003399">
    <property type="entry name" value="Mce/MlaD"/>
</dbReference>
<dbReference type="Proteomes" id="UP000233766">
    <property type="component" value="Unassembled WGS sequence"/>
</dbReference>
<name>A0A2N3VAP7_9NOCA</name>
<dbReference type="AlphaFoldDB" id="A0A2N3VAP7"/>
<evidence type="ECO:0000313" key="5">
    <source>
        <dbReference type="Proteomes" id="UP000233766"/>
    </source>
</evidence>
<keyword evidence="1" id="KW-0472">Membrane</keyword>
<keyword evidence="1" id="KW-0812">Transmembrane</keyword>
<feature type="domain" description="Mammalian cell entry C-terminal" evidence="3">
    <location>
        <begin position="127"/>
        <end position="348"/>
    </location>
</feature>
<dbReference type="Pfam" id="PF02470">
    <property type="entry name" value="MlaD"/>
    <property type="match status" value="1"/>
</dbReference>
<dbReference type="RefSeq" id="WP_245914456.1">
    <property type="nucleotide sequence ID" value="NZ_PJMW01000002.1"/>
</dbReference>
<keyword evidence="1" id="KW-1133">Transmembrane helix</keyword>
<gene>
    <name evidence="4" type="ORF">ATK86_3079</name>
</gene>
<dbReference type="InterPro" id="IPR024516">
    <property type="entry name" value="Mce_C"/>
</dbReference>
<sequence length="499" mass="51318">MIIDPSGRGPTMKQLYVAGTAGLIVFGVILAFLTARYQGYFVPKVNVVANLSTTGDGLPSDADVKFRGVLVGVVKNVEIGQSAEQKVNIELKPEFADGIPNTVTARVVPSNLFAVTSVELVYNGANSQHLKEGSQIPEDRSQGTIALQDTLTTVRDILDEVDPVQLGRVLGTLTQALDGSGRVPGSTIQRLDHWLTTVADAGPNLGGMLDNFSDSARALNQSAPELLDVLGSSVQTANTIATKREQLIALLAGASATTDRVNDLFASNPDVGKEVTVGMNATLGALAADPASITRTFQVFGPSLAQLNTTFHGGPSGKQMVWNAGLTFTPYQPNTVADCPRYGDLLGPSCFTAPAVAAPPVIPDNLRPRRLDTAAGLPPLVSIPGMPDIPGLTSPGVAPMHTANGTEIKPFQGTPLEGLVPSIQIPGLPGVLGGAPAPAAAPAATPAAASVPTATPISYSGDAAITQLLGRKPNASEYLLLGPILKGGTLQVSENGGGA</sequence>
<evidence type="ECO:0000313" key="4">
    <source>
        <dbReference type="EMBL" id="PKV78700.1"/>
    </source>
</evidence>
<evidence type="ECO:0000259" key="2">
    <source>
        <dbReference type="Pfam" id="PF02470"/>
    </source>
</evidence>
<dbReference type="InterPro" id="IPR052336">
    <property type="entry name" value="MlaD_Phospholipid_Transporter"/>
</dbReference>
<keyword evidence="5" id="KW-1185">Reference proteome</keyword>
<dbReference type="Pfam" id="PF11887">
    <property type="entry name" value="Mce4_CUP1"/>
    <property type="match status" value="1"/>
</dbReference>
<protein>
    <submittedName>
        <fullName evidence="4">Virulence factor Mce-like protein</fullName>
    </submittedName>
</protein>
<organism evidence="4 5">
    <name type="scientific">Nocardia fluminea</name>
    <dbReference type="NCBI Taxonomy" id="134984"/>
    <lineage>
        <taxon>Bacteria</taxon>
        <taxon>Bacillati</taxon>
        <taxon>Actinomycetota</taxon>
        <taxon>Actinomycetes</taxon>
        <taxon>Mycobacteriales</taxon>
        <taxon>Nocardiaceae</taxon>
        <taxon>Nocardia</taxon>
    </lineage>
</organism>
<dbReference type="PANTHER" id="PTHR33371:SF19">
    <property type="entry name" value="MCE-FAMILY PROTEIN MCE4A"/>
    <property type="match status" value="1"/>
</dbReference>
<evidence type="ECO:0000256" key="1">
    <source>
        <dbReference type="SAM" id="Phobius"/>
    </source>
</evidence>
<accession>A0A2N3VAP7</accession>
<dbReference type="GO" id="GO:0005576">
    <property type="term" value="C:extracellular region"/>
    <property type="evidence" value="ECO:0007669"/>
    <property type="project" value="TreeGrafter"/>
</dbReference>
<feature type="transmembrane region" description="Helical" evidence="1">
    <location>
        <begin position="15"/>
        <end position="35"/>
    </location>
</feature>
<comment type="caution">
    <text evidence="4">The sequence shown here is derived from an EMBL/GenBank/DDBJ whole genome shotgun (WGS) entry which is preliminary data.</text>
</comment>